<evidence type="ECO:0000256" key="2">
    <source>
        <dbReference type="PROSITE-ProRule" id="PRU00169"/>
    </source>
</evidence>
<dbReference type="SUPFAM" id="SSF52172">
    <property type="entry name" value="CheY-like"/>
    <property type="match status" value="1"/>
</dbReference>
<reference evidence="5 6" key="1">
    <citation type="submission" date="2015-12" db="EMBL/GenBank/DDBJ databases">
        <authorList>
            <person name="Kim M.K."/>
            <person name="Srinivasan S."/>
            <person name="Lee J.-J."/>
            <person name="Kim K."/>
        </authorList>
    </citation>
    <scope>NUCLEOTIDE SEQUENCE [LARGE SCALE GENOMIC DNA]</scope>
    <source>
        <strain evidence="5 6">BM2</strain>
    </source>
</reference>
<evidence type="ECO:0000313" key="5">
    <source>
        <dbReference type="EMBL" id="ALW89575.1"/>
    </source>
</evidence>
<feature type="region of interest" description="Disordered" evidence="3">
    <location>
        <begin position="126"/>
        <end position="173"/>
    </location>
</feature>
<evidence type="ECO:0000259" key="4">
    <source>
        <dbReference type="PROSITE" id="PS50110"/>
    </source>
</evidence>
<feature type="domain" description="Response regulatory" evidence="4">
    <location>
        <begin position="10"/>
        <end position="122"/>
    </location>
</feature>
<protein>
    <recommendedName>
        <fullName evidence="4">Response regulatory domain-containing protein</fullName>
    </recommendedName>
</protein>
<proteinExistence type="predicted"/>
<dbReference type="SMART" id="SM00448">
    <property type="entry name" value="REC"/>
    <property type="match status" value="1"/>
</dbReference>
<evidence type="ECO:0000256" key="1">
    <source>
        <dbReference type="ARBA" id="ARBA00022553"/>
    </source>
</evidence>
<dbReference type="Gene3D" id="3.40.50.2300">
    <property type="match status" value="1"/>
</dbReference>
<dbReference type="InterPro" id="IPR050595">
    <property type="entry name" value="Bact_response_regulator"/>
</dbReference>
<accession>A0ABM5X744</accession>
<dbReference type="CDD" id="cd00156">
    <property type="entry name" value="REC"/>
    <property type="match status" value="1"/>
</dbReference>
<evidence type="ECO:0000256" key="3">
    <source>
        <dbReference type="SAM" id="MobiDB-lite"/>
    </source>
</evidence>
<dbReference type="PANTHER" id="PTHR44591:SF3">
    <property type="entry name" value="RESPONSE REGULATORY DOMAIN-CONTAINING PROTEIN"/>
    <property type="match status" value="1"/>
</dbReference>
<dbReference type="InterPro" id="IPR011006">
    <property type="entry name" value="CheY-like_superfamily"/>
</dbReference>
<dbReference type="Pfam" id="PF00072">
    <property type="entry name" value="Response_reg"/>
    <property type="match status" value="1"/>
</dbReference>
<feature type="compositionally biased region" description="Low complexity" evidence="3">
    <location>
        <begin position="127"/>
        <end position="141"/>
    </location>
</feature>
<evidence type="ECO:0000313" key="6">
    <source>
        <dbReference type="Proteomes" id="UP000060071"/>
    </source>
</evidence>
<feature type="compositionally biased region" description="Low complexity" evidence="3">
    <location>
        <begin position="149"/>
        <end position="163"/>
    </location>
</feature>
<dbReference type="RefSeq" id="WP_062159012.1">
    <property type="nucleotide sequence ID" value="NZ_CP013910.1"/>
</dbReference>
<dbReference type="PANTHER" id="PTHR44591">
    <property type="entry name" value="STRESS RESPONSE REGULATOR PROTEIN 1"/>
    <property type="match status" value="1"/>
</dbReference>
<keyword evidence="6" id="KW-1185">Reference proteome</keyword>
<gene>
    <name evidence="5" type="ORF">AUC44_12260</name>
</gene>
<organism evidence="5 6">
    <name type="scientific">Deinococcus actinosclerus</name>
    <dbReference type="NCBI Taxonomy" id="1768108"/>
    <lineage>
        <taxon>Bacteria</taxon>
        <taxon>Thermotogati</taxon>
        <taxon>Deinococcota</taxon>
        <taxon>Deinococci</taxon>
        <taxon>Deinococcales</taxon>
        <taxon>Deinococcaceae</taxon>
        <taxon>Deinococcus</taxon>
    </lineage>
</organism>
<dbReference type="EMBL" id="CP013910">
    <property type="protein sequence ID" value="ALW89575.1"/>
    <property type="molecule type" value="Genomic_DNA"/>
</dbReference>
<feature type="modified residue" description="4-aspartylphosphate" evidence="2">
    <location>
        <position position="57"/>
    </location>
</feature>
<name>A0ABM5X744_9DEIO</name>
<dbReference type="Proteomes" id="UP000060071">
    <property type="component" value="Chromosome"/>
</dbReference>
<dbReference type="PROSITE" id="PS50110">
    <property type="entry name" value="RESPONSE_REGULATORY"/>
    <property type="match status" value="1"/>
</dbReference>
<keyword evidence="1 2" id="KW-0597">Phosphoprotein</keyword>
<dbReference type="InterPro" id="IPR001789">
    <property type="entry name" value="Sig_transdc_resp-reg_receiver"/>
</dbReference>
<sequence>MPVIPSRRPTILIVDDSPGVLQNLNYLLSPHLNVVLADSGARALAALTPETSLVLTDVRMPGMSGVELTQQLRVRAPGLPVVFMTGIVEADLRAEAEALDVLDVLRKPLRPGVLFPALQGWLGQQVPASGPPARTAPAPGAQSDRAAPAERPAAPLPDAASADSSRHRPPGPVTQQAQMFVAGLRVLPGVTAACAFDLQGVALTPADALGAQVGAYVRFLLTAAQTLAPHLGSQAPLKAAQLEFQDRVLVVCPFPGGVAAVLVRDTPGASGVKAWMRGRLT</sequence>